<dbReference type="InterPro" id="IPR027417">
    <property type="entry name" value="P-loop_NTPase"/>
</dbReference>
<dbReference type="InterPro" id="IPR020588">
    <property type="entry name" value="RecA_ATP-bd"/>
</dbReference>
<keyword evidence="7 9" id="KW-0238">DNA-binding</keyword>
<evidence type="ECO:0000256" key="1">
    <source>
        <dbReference type="ARBA" id="ARBA00022723"/>
    </source>
</evidence>
<protein>
    <recommendedName>
        <fullName evidence="9">DNA repair protein RadA</fullName>
    </recommendedName>
</protein>
<comment type="similarity">
    <text evidence="9">Belongs to the RecA family. RadA subfamily.</text>
</comment>
<evidence type="ECO:0000256" key="4">
    <source>
        <dbReference type="ARBA" id="ARBA00022801"/>
    </source>
</evidence>
<feature type="region of interest" description="Lon-protease-like" evidence="9">
    <location>
        <begin position="373"/>
        <end position="467"/>
    </location>
</feature>
<dbReference type="SMART" id="SM00382">
    <property type="entry name" value="AAA"/>
    <property type="match status" value="1"/>
</dbReference>
<keyword evidence="5 9" id="KW-0067">ATP-binding</keyword>
<evidence type="ECO:0000256" key="8">
    <source>
        <dbReference type="ARBA" id="ARBA00023204"/>
    </source>
</evidence>
<dbReference type="InterPro" id="IPR020568">
    <property type="entry name" value="Ribosomal_Su5_D2-typ_SF"/>
</dbReference>
<feature type="domain" description="RecA family profile 1" evidence="10">
    <location>
        <begin position="48"/>
        <end position="237"/>
    </location>
</feature>
<keyword evidence="8 9" id="KW-0234">DNA repair</keyword>
<dbReference type="PANTHER" id="PTHR32472:SF10">
    <property type="entry name" value="DNA REPAIR PROTEIN RADA-LIKE PROTEIN"/>
    <property type="match status" value="1"/>
</dbReference>
<comment type="caution">
    <text evidence="11">The sequence shown here is derived from an EMBL/GenBank/DDBJ whole genome shotgun (WGS) entry which is preliminary data.</text>
</comment>
<dbReference type="InterPro" id="IPR014721">
    <property type="entry name" value="Ribsml_uS5_D2-typ_fold_subgr"/>
</dbReference>
<dbReference type="InterPro" id="IPR004504">
    <property type="entry name" value="DNA_repair_RadA"/>
</dbReference>
<evidence type="ECO:0000256" key="7">
    <source>
        <dbReference type="ARBA" id="ARBA00023125"/>
    </source>
</evidence>
<accession>A0ABN0P1S6</accession>
<evidence type="ECO:0000259" key="10">
    <source>
        <dbReference type="PROSITE" id="PS50162"/>
    </source>
</evidence>
<evidence type="ECO:0000256" key="9">
    <source>
        <dbReference type="HAMAP-Rule" id="MF_01498"/>
    </source>
</evidence>
<dbReference type="PROSITE" id="PS50162">
    <property type="entry name" value="RECA_2"/>
    <property type="match status" value="1"/>
</dbReference>
<comment type="function">
    <text evidence="9">Plays a role in repairing double-strand DNA breaks, probably involving stabilizing or processing branched DNA or blocked replication forks.</text>
</comment>
<dbReference type="HAMAP" id="MF_01498">
    <property type="entry name" value="RadA_bact"/>
    <property type="match status" value="1"/>
</dbReference>
<reference evidence="11 12" key="1">
    <citation type="submission" date="2013-08" db="EMBL/GenBank/DDBJ databases">
        <authorList>
            <person name="Weinstock G."/>
            <person name="Sodergren E."/>
            <person name="Wylie T."/>
            <person name="Fulton L."/>
            <person name="Fulton R."/>
            <person name="Fronick C."/>
            <person name="O'Laughlin M."/>
            <person name="Godfrey J."/>
            <person name="Miner T."/>
            <person name="Herter B."/>
            <person name="Appelbaum E."/>
            <person name="Cordes M."/>
            <person name="Lek S."/>
            <person name="Wollam A."/>
            <person name="Pepin K.H."/>
            <person name="Palsikar V.B."/>
            <person name="Mitreva M."/>
            <person name="Wilson R.K."/>
        </authorList>
    </citation>
    <scope>NUCLEOTIDE SEQUENCE [LARGE SCALE GENOMIC DNA]</scope>
    <source>
        <strain evidence="11 12">ATCC 700332</strain>
    </source>
</reference>
<evidence type="ECO:0000313" key="12">
    <source>
        <dbReference type="Proteomes" id="UP000016649"/>
    </source>
</evidence>
<organism evidence="11 12">
    <name type="scientific">Treponema lecithinolyticum ATCC 700332</name>
    <dbReference type="NCBI Taxonomy" id="1321815"/>
    <lineage>
        <taxon>Bacteria</taxon>
        <taxon>Pseudomonadati</taxon>
        <taxon>Spirochaetota</taxon>
        <taxon>Spirochaetia</taxon>
        <taxon>Spirochaetales</taxon>
        <taxon>Treponemataceae</taxon>
        <taxon>Treponema</taxon>
    </lineage>
</organism>
<gene>
    <name evidence="9" type="primary">radA</name>
    <name evidence="11" type="ORF">HMPREF9193_00251</name>
</gene>
<keyword evidence="2 9" id="KW-0547">Nucleotide-binding</keyword>
<sequence length="467" mass="48905">MGRCPECGEWNSFTECVLGAGSKTPAFAGATLSERAKPMPLSSVESASTKRLETGIVEFDRVLGGGAVKRSAVLIGGEPGIGKSTLLLQSASALACACRTGAASSAGTNAGETGAKRTGKAMPPNARGMPTAAAKMGSARVLYVSGEESASQIRSRADRLGLNCEGIEILCTYRLDDIEAALNALNPVCVIVDSIQTVCSAEAGAVPGTVNQLKYCSSELTAWVKERDSVLFMSAHVTKDGSIAGPKALEHLVDTVISFEQNDDRVRFLRAMKNRFGSVDELGIFSMSEKGLEALADPASLFIIRRTGGIPAGAAVTPVFEGSRVFMVEIQALTVPAKAALSRVYSDKIDSARVSRVAAVLEKRAGIRFSDQDIYINVAGGMRLTESAVDAALAAALYSARTGIPLKTGGAVTGELSLAGEIRPVNRLKQRAKASQTLGFTHLVAPEKETGVQNVSDIQSLIKTLFS</sequence>
<keyword evidence="1 9" id="KW-0479">Metal-binding</keyword>
<feature type="binding site" evidence="9">
    <location>
        <begin position="77"/>
        <end position="84"/>
    </location>
    <ligand>
        <name>ATP</name>
        <dbReference type="ChEBI" id="CHEBI:30616"/>
    </ligand>
</feature>
<keyword evidence="3 9" id="KW-0227">DNA damage</keyword>
<evidence type="ECO:0000256" key="6">
    <source>
        <dbReference type="ARBA" id="ARBA00023016"/>
    </source>
</evidence>
<dbReference type="InterPro" id="IPR003593">
    <property type="entry name" value="AAA+_ATPase"/>
</dbReference>
<dbReference type="EMBL" id="AWVH01000005">
    <property type="protein sequence ID" value="ERJ94279.1"/>
    <property type="molecule type" value="Genomic_DNA"/>
</dbReference>
<name>A0ABN0P1S6_TRELE</name>
<dbReference type="PRINTS" id="PR01874">
    <property type="entry name" value="DNAREPAIRADA"/>
</dbReference>
<dbReference type="Proteomes" id="UP000016649">
    <property type="component" value="Unassembled WGS sequence"/>
</dbReference>
<keyword evidence="12" id="KW-1185">Reference proteome</keyword>
<dbReference type="Gene3D" id="3.40.50.300">
    <property type="entry name" value="P-loop containing nucleotide triphosphate hydrolases"/>
    <property type="match status" value="1"/>
</dbReference>
<dbReference type="PANTHER" id="PTHR32472">
    <property type="entry name" value="DNA REPAIR PROTEIN RADA"/>
    <property type="match status" value="1"/>
</dbReference>
<proteinExistence type="inferred from homology"/>
<keyword evidence="6 9" id="KW-0346">Stress response</keyword>
<evidence type="ECO:0000256" key="5">
    <source>
        <dbReference type="ARBA" id="ARBA00022840"/>
    </source>
</evidence>
<feature type="short sequence motif" description="RadA KNRFG motif" evidence="9">
    <location>
        <begin position="273"/>
        <end position="277"/>
    </location>
</feature>
<evidence type="ECO:0000256" key="3">
    <source>
        <dbReference type="ARBA" id="ARBA00022763"/>
    </source>
</evidence>
<comment type="domain">
    <text evidence="9">The middle region has homology to RecA with ATPase motifs including the RadA KNRFG motif, while the C-terminus is homologous to Lon protease.</text>
</comment>
<dbReference type="SUPFAM" id="SSF52540">
    <property type="entry name" value="P-loop containing nucleoside triphosphate hydrolases"/>
    <property type="match status" value="1"/>
</dbReference>
<evidence type="ECO:0000313" key="11">
    <source>
        <dbReference type="EMBL" id="ERJ94279.1"/>
    </source>
</evidence>
<dbReference type="Pfam" id="PF13541">
    <property type="entry name" value="ChlI"/>
    <property type="match status" value="1"/>
</dbReference>
<dbReference type="Gene3D" id="3.30.230.10">
    <property type="match status" value="1"/>
</dbReference>
<keyword evidence="4" id="KW-0378">Hydrolase</keyword>
<evidence type="ECO:0000256" key="2">
    <source>
        <dbReference type="ARBA" id="ARBA00022741"/>
    </source>
</evidence>
<dbReference type="SUPFAM" id="SSF54211">
    <property type="entry name" value="Ribosomal protein S5 domain 2-like"/>
    <property type="match status" value="1"/>
</dbReference>